<dbReference type="EMBL" id="SMUV01000013">
    <property type="protein sequence ID" value="TDK54060.1"/>
    <property type="molecule type" value="Genomic_DNA"/>
</dbReference>
<comment type="caution">
    <text evidence="1">The sequence shown here is derived from an EMBL/GenBank/DDBJ whole genome shotgun (WGS) entry which is preliminary data.</text>
</comment>
<dbReference type="OrthoDB" id="7844914at2"/>
<dbReference type="RefSeq" id="WP_133357749.1">
    <property type="nucleotide sequence ID" value="NZ_SMUV01000013.1"/>
</dbReference>
<name>A0A4R5VHG2_9RHOB</name>
<accession>A0A4R5VHG2</accession>
<reference evidence="1 2" key="1">
    <citation type="submission" date="2019-03" db="EMBL/GenBank/DDBJ databases">
        <title>Ruegeria lutea sp. nov., a novel strain, isolated from marine sediment, the Masan Bay, South Korea.</title>
        <authorList>
            <person name="Kim J."/>
            <person name="Kim D.-Y."/>
            <person name="Lee S.-S."/>
        </authorList>
    </citation>
    <scope>NUCLEOTIDE SEQUENCE [LARGE SCALE GENOMIC DNA]</scope>
    <source>
        <strain evidence="1 2">318-1</strain>
    </source>
</reference>
<proteinExistence type="predicted"/>
<dbReference type="Proteomes" id="UP000295301">
    <property type="component" value="Unassembled WGS sequence"/>
</dbReference>
<gene>
    <name evidence="1" type="ORF">E1832_00125</name>
</gene>
<protein>
    <submittedName>
        <fullName evidence="1">Uncharacterized protein</fullName>
    </submittedName>
</protein>
<organism evidence="1 2">
    <name type="scientific">Antarcticimicrobium luteum</name>
    <dbReference type="NCBI Taxonomy" id="2547397"/>
    <lineage>
        <taxon>Bacteria</taxon>
        <taxon>Pseudomonadati</taxon>
        <taxon>Pseudomonadota</taxon>
        <taxon>Alphaproteobacteria</taxon>
        <taxon>Rhodobacterales</taxon>
        <taxon>Paracoccaceae</taxon>
        <taxon>Antarcticimicrobium</taxon>
    </lineage>
</organism>
<keyword evidence="2" id="KW-1185">Reference proteome</keyword>
<evidence type="ECO:0000313" key="2">
    <source>
        <dbReference type="Proteomes" id="UP000295301"/>
    </source>
</evidence>
<dbReference type="AlphaFoldDB" id="A0A4R5VHG2"/>
<evidence type="ECO:0000313" key="1">
    <source>
        <dbReference type="EMBL" id="TDK54060.1"/>
    </source>
</evidence>
<sequence>MKDGLPLNPDIVEMRAADAFAASRDCVYELRRDVIPNLGSHERRGAQHLVSRIDSQRIFDQEALNDLDAVIETVKRRIDDGTTTVEEFTADVCHIDGGAVQTHRHRTAEADALILALPFLLDLRDSIHEVFDVMHAIRAVDELRQRI</sequence>